<dbReference type="PANTHER" id="PTHR24253">
    <property type="entry name" value="TRANSMEMBRANE PROTEASE SERINE"/>
    <property type="match status" value="1"/>
</dbReference>
<keyword evidence="4 6" id="KW-0720">Serine protease</keyword>
<evidence type="ECO:0000256" key="1">
    <source>
        <dbReference type="ARBA" id="ARBA00004239"/>
    </source>
</evidence>
<evidence type="ECO:0000256" key="6">
    <source>
        <dbReference type="RuleBase" id="RU363034"/>
    </source>
</evidence>
<dbReference type="InterPro" id="IPR001314">
    <property type="entry name" value="Peptidase_S1A"/>
</dbReference>
<feature type="domain" description="Peptidase S1" evidence="8">
    <location>
        <begin position="47"/>
        <end position="296"/>
    </location>
</feature>
<comment type="caution">
    <text evidence="9">The sequence shown here is derived from an EMBL/GenBank/DDBJ whole genome shotgun (WGS) entry which is preliminary data.</text>
</comment>
<evidence type="ECO:0000256" key="4">
    <source>
        <dbReference type="ARBA" id="ARBA00022825"/>
    </source>
</evidence>
<name>A0AAE1LPC0_9NEOP</name>
<dbReference type="InterPro" id="IPR001254">
    <property type="entry name" value="Trypsin_dom"/>
</dbReference>
<dbReference type="InterPro" id="IPR033116">
    <property type="entry name" value="TRYPSIN_SER"/>
</dbReference>
<dbReference type="PROSITE" id="PS00134">
    <property type="entry name" value="TRYPSIN_HIS"/>
    <property type="match status" value="1"/>
</dbReference>
<comment type="subcellular location">
    <subcellularLocation>
        <location evidence="1">Secreted</location>
        <location evidence="1">Extracellular space</location>
    </subcellularLocation>
</comment>
<dbReference type="CDD" id="cd00190">
    <property type="entry name" value="Tryp_SPc"/>
    <property type="match status" value="1"/>
</dbReference>
<reference evidence="9" key="1">
    <citation type="submission" date="2021-07" db="EMBL/GenBank/DDBJ databases">
        <authorList>
            <person name="Catto M.A."/>
            <person name="Jacobson A."/>
            <person name="Kennedy G."/>
            <person name="Labadie P."/>
            <person name="Hunt B.G."/>
            <person name="Srinivasan R."/>
        </authorList>
    </citation>
    <scope>NUCLEOTIDE SEQUENCE</scope>
    <source>
        <strain evidence="9">PL_HMW_Pooled</strain>
        <tissue evidence="9">Head</tissue>
    </source>
</reference>
<evidence type="ECO:0000313" key="10">
    <source>
        <dbReference type="Proteomes" id="UP001219518"/>
    </source>
</evidence>
<keyword evidence="10" id="KW-1185">Reference proteome</keyword>
<dbReference type="GO" id="GO:0006508">
    <property type="term" value="P:proteolysis"/>
    <property type="evidence" value="ECO:0007669"/>
    <property type="project" value="UniProtKB-KW"/>
</dbReference>
<keyword evidence="5" id="KW-1015">Disulfide bond</keyword>
<dbReference type="InterPro" id="IPR018114">
    <property type="entry name" value="TRYPSIN_HIS"/>
</dbReference>
<dbReference type="EMBL" id="JAHWGI010001227">
    <property type="protein sequence ID" value="KAK3925402.1"/>
    <property type="molecule type" value="Genomic_DNA"/>
</dbReference>
<dbReference type="GO" id="GO:0005576">
    <property type="term" value="C:extracellular region"/>
    <property type="evidence" value="ECO:0007669"/>
    <property type="project" value="UniProtKB-SubCell"/>
</dbReference>
<keyword evidence="2 6" id="KW-0645">Protease</keyword>
<dbReference type="PRINTS" id="PR00722">
    <property type="entry name" value="CHYMOTRYPSIN"/>
</dbReference>
<feature type="signal peptide" evidence="7">
    <location>
        <begin position="1"/>
        <end position="20"/>
    </location>
</feature>
<evidence type="ECO:0000313" key="9">
    <source>
        <dbReference type="EMBL" id="KAK3925402.1"/>
    </source>
</evidence>
<keyword evidence="3 6" id="KW-0378">Hydrolase</keyword>
<evidence type="ECO:0000256" key="2">
    <source>
        <dbReference type="ARBA" id="ARBA00022670"/>
    </source>
</evidence>
<dbReference type="PROSITE" id="PS50240">
    <property type="entry name" value="TRYPSIN_DOM"/>
    <property type="match status" value="1"/>
</dbReference>
<dbReference type="InterPro" id="IPR009003">
    <property type="entry name" value="Peptidase_S1_PA"/>
</dbReference>
<evidence type="ECO:0000256" key="3">
    <source>
        <dbReference type="ARBA" id="ARBA00022801"/>
    </source>
</evidence>
<dbReference type="Pfam" id="PF00089">
    <property type="entry name" value="Trypsin"/>
    <property type="match status" value="1"/>
</dbReference>
<dbReference type="PANTHER" id="PTHR24253:SF176">
    <property type="entry name" value="CORIN, ISOFORM B"/>
    <property type="match status" value="1"/>
</dbReference>
<evidence type="ECO:0000256" key="5">
    <source>
        <dbReference type="ARBA" id="ARBA00023157"/>
    </source>
</evidence>
<protein>
    <submittedName>
        <fullName evidence="9">Trypsin-1</fullName>
    </submittedName>
</protein>
<dbReference type="InterPro" id="IPR043504">
    <property type="entry name" value="Peptidase_S1_PA_chymotrypsin"/>
</dbReference>
<accession>A0AAE1LPC0</accession>
<dbReference type="SUPFAM" id="SSF50494">
    <property type="entry name" value="Trypsin-like serine proteases"/>
    <property type="match status" value="2"/>
</dbReference>
<feature type="chain" id="PRO_5042035098" evidence="7">
    <location>
        <begin position="21"/>
        <end position="362"/>
    </location>
</feature>
<reference evidence="9" key="2">
    <citation type="journal article" date="2023" name="BMC Genomics">
        <title>Pest status, molecular evolution, and epigenetic factors derived from the genome assembly of Frankliniella fusca, a thysanopteran phytovirus vector.</title>
        <authorList>
            <person name="Catto M.A."/>
            <person name="Labadie P.E."/>
            <person name="Jacobson A.L."/>
            <person name="Kennedy G.G."/>
            <person name="Srinivasan R."/>
            <person name="Hunt B.G."/>
        </authorList>
    </citation>
    <scope>NUCLEOTIDE SEQUENCE</scope>
    <source>
        <strain evidence="9">PL_HMW_Pooled</strain>
    </source>
</reference>
<dbReference type="GO" id="GO:0004252">
    <property type="term" value="F:serine-type endopeptidase activity"/>
    <property type="evidence" value="ECO:0007669"/>
    <property type="project" value="InterPro"/>
</dbReference>
<dbReference type="FunFam" id="2.40.10.10:FF:000036">
    <property type="entry name" value="Trypsin beta"/>
    <property type="match status" value="1"/>
</dbReference>
<dbReference type="PROSITE" id="PS00135">
    <property type="entry name" value="TRYPSIN_SER"/>
    <property type="match status" value="1"/>
</dbReference>
<proteinExistence type="predicted"/>
<dbReference type="Gene3D" id="2.40.10.10">
    <property type="entry name" value="Trypsin-like serine proteases"/>
    <property type="match status" value="2"/>
</dbReference>
<keyword evidence="7" id="KW-0732">Signal</keyword>
<gene>
    <name evidence="9" type="ORF">KUF71_013609</name>
</gene>
<evidence type="ECO:0000259" key="8">
    <source>
        <dbReference type="PROSITE" id="PS50240"/>
    </source>
</evidence>
<dbReference type="Proteomes" id="UP001219518">
    <property type="component" value="Unassembled WGS sequence"/>
</dbReference>
<organism evidence="9 10">
    <name type="scientific">Frankliniella fusca</name>
    <dbReference type="NCBI Taxonomy" id="407009"/>
    <lineage>
        <taxon>Eukaryota</taxon>
        <taxon>Metazoa</taxon>
        <taxon>Ecdysozoa</taxon>
        <taxon>Arthropoda</taxon>
        <taxon>Hexapoda</taxon>
        <taxon>Insecta</taxon>
        <taxon>Pterygota</taxon>
        <taxon>Neoptera</taxon>
        <taxon>Paraneoptera</taxon>
        <taxon>Thysanoptera</taxon>
        <taxon>Terebrantia</taxon>
        <taxon>Thripoidea</taxon>
        <taxon>Thripidae</taxon>
        <taxon>Frankliniella</taxon>
    </lineage>
</organism>
<sequence>MQSLSTVALLALGLAACAHGGALSRGGRTLNPMVWPMPHLSDIRTDIVGGEDAKQGEFPHQVSMQISFLWIIEQHICGGTIISESWVLTAAHCIKGTPWYTSNFILAGKTNLGRKEDGQQRRKVKKRFVHEEYQWNQNNGVGPFDIGLLLLSKPLQFSNTIKPARLPPQGAIPRNVATLSGWGSTSNTMTQVMPNALQKVTLPVIPFENCYNFIESMSQGGENPLRDTNVCVGYLNIGGQGACSGDSGGPLIQMEGDVAVVIGATSWGFFPCQEKPAPSVYTRVSAYVDWINGKMSANNTSNTMTQVMPNALQKVTLPIIPHQNCNKFIESMSQGEENPLFDTNVCVGYLEVAGQGACSAAP</sequence>
<evidence type="ECO:0000256" key="7">
    <source>
        <dbReference type="SAM" id="SignalP"/>
    </source>
</evidence>
<dbReference type="AlphaFoldDB" id="A0AAE1LPC0"/>
<dbReference type="SMART" id="SM00020">
    <property type="entry name" value="Tryp_SPc"/>
    <property type="match status" value="1"/>
</dbReference>
<dbReference type="FunFam" id="2.40.10.10:FF:000004">
    <property type="entry name" value="Tryptase gamma 1"/>
    <property type="match status" value="1"/>
</dbReference>